<dbReference type="Gene3D" id="3.30.1120.10">
    <property type="match status" value="1"/>
</dbReference>
<evidence type="ECO:0000256" key="10">
    <source>
        <dbReference type="ARBA" id="ARBA00023098"/>
    </source>
</evidence>
<dbReference type="GO" id="GO:0005783">
    <property type="term" value="C:endoplasmic reticulum"/>
    <property type="evidence" value="ECO:0007669"/>
    <property type="project" value="UniProtKB-SubCell"/>
</dbReference>
<evidence type="ECO:0000313" key="23">
    <source>
        <dbReference type="Proteomes" id="UP000230750"/>
    </source>
</evidence>
<evidence type="ECO:0000256" key="5">
    <source>
        <dbReference type="ARBA" id="ARBA00022723"/>
    </source>
</evidence>
<comment type="subunit">
    <text evidence="16">Homodimer at neutral pH and homooctamer at acidic pH. Exists both as a single chain of 58 kDa (component A) or as a chain of 50 kDa (component B) linked by disulfide bond(s) to a 7 kDa chain (component C). Interacts with SUMF1.</text>
</comment>
<protein>
    <recommendedName>
        <fullName evidence="18">Arylsulfatase A</fullName>
        <ecNumber evidence="17">3.1.6.8</ecNumber>
    </recommendedName>
    <alternativeName>
        <fullName evidence="19">Cerebroside-sulfatase</fullName>
    </alternativeName>
</protein>
<evidence type="ECO:0000256" key="20">
    <source>
        <dbReference type="SAM" id="MobiDB-lite"/>
    </source>
</evidence>
<reference evidence="22 23" key="1">
    <citation type="journal article" date="2017" name="PLoS Biol.">
        <title>The sea cucumber genome provides insights into morphological evolution and visceral regeneration.</title>
        <authorList>
            <person name="Zhang X."/>
            <person name="Sun L."/>
            <person name="Yuan J."/>
            <person name="Sun Y."/>
            <person name="Gao Y."/>
            <person name="Zhang L."/>
            <person name="Li S."/>
            <person name="Dai H."/>
            <person name="Hamel J.F."/>
            <person name="Liu C."/>
            <person name="Yu Y."/>
            <person name="Liu S."/>
            <person name="Lin W."/>
            <person name="Guo K."/>
            <person name="Jin S."/>
            <person name="Xu P."/>
            <person name="Storey K.B."/>
            <person name="Huan P."/>
            <person name="Zhang T."/>
            <person name="Zhou Y."/>
            <person name="Zhang J."/>
            <person name="Lin C."/>
            <person name="Li X."/>
            <person name="Xing L."/>
            <person name="Huo D."/>
            <person name="Sun M."/>
            <person name="Wang L."/>
            <person name="Mercier A."/>
            <person name="Li F."/>
            <person name="Yang H."/>
            <person name="Xiang J."/>
        </authorList>
    </citation>
    <scope>NUCLEOTIDE SEQUENCE [LARGE SCALE GENOMIC DNA]</scope>
    <source>
        <strain evidence="22">Shaxun</strain>
        <tissue evidence="22">Muscle</tissue>
    </source>
</reference>
<evidence type="ECO:0000259" key="21">
    <source>
        <dbReference type="Pfam" id="PF00884"/>
    </source>
</evidence>
<evidence type="ECO:0000256" key="15">
    <source>
        <dbReference type="ARBA" id="ARBA00058866"/>
    </source>
</evidence>
<evidence type="ECO:0000256" key="7">
    <source>
        <dbReference type="ARBA" id="ARBA00022801"/>
    </source>
</evidence>
<dbReference type="Gene3D" id="3.40.720.10">
    <property type="entry name" value="Alkaline Phosphatase, subunit A"/>
    <property type="match status" value="1"/>
</dbReference>
<keyword evidence="13" id="KW-0458">Lysosome</keyword>
<evidence type="ECO:0000256" key="17">
    <source>
        <dbReference type="ARBA" id="ARBA00066352"/>
    </source>
</evidence>
<feature type="domain" description="Sulfatase N-terminal" evidence="21">
    <location>
        <begin position="44"/>
        <end position="367"/>
    </location>
</feature>
<evidence type="ECO:0000256" key="12">
    <source>
        <dbReference type="ARBA" id="ARBA00023180"/>
    </source>
</evidence>
<comment type="caution">
    <text evidence="22">The sequence shown here is derived from an EMBL/GenBank/DDBJ whole genome shotgun (WGS) entry which is preliminary data.</text>
</comment>
<feature type="region of interest" description="Disordered" evidence="20">
    <location>
        <begin position="423"/>
        <end position="448"/>
    </location>
</feature>
<dbReference type="FunFam" id="3.30.1120.10:FF:000003">
    <property type="entry name" value="Arylsulfatase A"/>
    <property type="match status" value="1"/>
</dbReference>
<name>A0A2G8JCB5_STIJA</name>
<feature type="non-terminal residue" evidence="22">
    <location>
        <position position="1"/>
    </location>
</feature>
<dbReference type="Pfam" id="PF00884">
    <property type="entry name" value="Sulfatase"/>
    <property type="match status" value="1"/>
</dbReference>
<dbReference type="FunFam" id="3.40.720.10:FF:000023">
    <property type="entry name" value="Arylsulfatase A"/>
    <property type="match status" value="1"/>
</dbReference>
<evidence type="ECO:0000256" key="18">
    <source>
        <dbReference type="ARBA" id="ARBA00074874"/>
    </source>
</evidence>
<dbReference type="PROSITE" id="PS00523">
    <property type="entry name" value="SULFATASE_1"/>
    <property type="match status" value="1"/>
</dbReference>
<comment type="similarity">
    <text evidence="4">Belongs to the sulfatase family.</text>
</comment>
<dbReference type="AlphaFoldDB" id="A0A2G8JCB5"/>
<keyword evidence="23" id="KW-1185">Reference proteome</keyword>
<dbReference type="GO" id="GO:0004065">
    <property type="term" value="F:arylsulfatase activity"/>
    <property type="evidence" value="ECO:0007669"/>
    <property type="project" value="TreeGrafter"/>
</dbReference>
<evidence type="ECO:0000256" key="8">
    <source>
        <dbReference type="ARBA" id="ARBA00022824"/>
    </source>
</evidence>
<dbReference type="GO" id="GO:0046872">
    <property type="term" value="F:metal ion binding"/>
    <property type="evidence" value="ECO:0007669"/>
    <property type="project" value="UniProtKB-KW"/>
</dbReference>
<organism evidence="22 23">
    <name type="scientific">Stichopus japonicus</name>
    <name type="common">Sea cucumber</name>
    <dbReference type="NCBI Taxonomy" id="307972"/>
    <lineage>
        <taxon>Eukaryota</taxon>
        <taxon>Metazoa</taxon>
        <taxon>Echinodermata</taxon>
        <taxon>Eleutherozoa</taxon>
        <taxon>Echinozoa</taxon>
        <taxon>Holothuroidea</taxon>
        <taxon>Aspidochirotacea</taxon>
        <taxon>Aspidochirotida</taxon>
        <taxon>Stichopodidae</taxon>
        <taxon>Apostichopus</taxon>
    </lineage>
</organism>
<dbReference type="PANTHER" id="PTHR42693:SF11">
    <property type="entry name" value="ARYLSULFATASE A"/>
    <property type="match status" value="1"/>
</dbReference>
<evidence type="ECO:0000256" key="4">
    <source>
        <dbReference type="ARBA" id="ARBA00008779"/>
    </source>
</evidence>
<dbReference type="PROSITE" id="PS00149">
    <property type="entry name" value="SULFATASE_2"/>
    <property type="match status" value="1"/>
</dbReference>
<dbReference type="InterPro" id="IPR050738">
    <property type="entry name" value="Sulfatase"/>
</dbReference>
<gene>
    <name evidence="22" type="ORF">BSL78_29795</name>
</gene>
<comment type="subcellular location">
    <subcellularLocation>
        <location evidence="2">Endoplasmic reticulum</location>
    </subcellularLocation>
    <subcellularLocation>
        <location evidence="3">Lysosome</location>
    </subcellularLocation>
</comment>
<dbReference type="Pfam" id="PF14707">
    <property type="entry name" value="Sulfatase_C"/>
    <property type="match status" value="1"/>
</dbReference>
<dbReference type="InterPro" id="IPR000917">
    <property type="entry name" value="Sulfatase_N"/>
</dbReference>
<evidence type="ECO:0000256" key="6">
    <source>
        <dbReference type="ARBA" id="ARBA00022729"/>
    </source>
</evidence>
<sequence>TVVYENFCDIQDAVASAKMDLKITFIILMPLLGVVLCSKDPKKPNIVIMFADDLGYGDLQAYGHPTSHTPNLNNLAKNGLLFTQFYVSSPVCSPSRASLLTGRYQTRSGIWPGVFEPDVVGGLPLNETTVAEILHPRGYHTAIVGKWHLGVGKDNMYLPPNQGFDEYYGIPYSHDMCPCEICFYPNETCLNDCKDDFTSCPVFDGLNIVEQPADLVTLHEKYVNRSVHIIADNAARGQPFFLYYAFQHTHHPKYAGKQFRNSTIRGPFGDALAELDDGVGRVMKQLEDSGVLENTLVLFTSDNGPSLRWENIGGNAGLLKCGKGTTYEGGQRVPAIASWKGRITPGRTVELTSALDILPTICSIVGVPLPSVTMDGVDISSVLFNGGKSPRESFFYYPTTVRPEYGIYAVRYKQYKAHYYTQGSANSDENNHDKDCRPSTKRAAHDPPLLYDLHQDPSEQYDLSNDTNYASIIDQINQVKAKFEETMVFGDSQMDVHSPYVEPCCNGPCDPFPECCKCTQSEKKDIHLRFIP</sequence>
<keyword evidence="7" id="KW-0378">Hydrolase</keyword>
<dbReference type="GO" id="GO:0006629">
    <property type="term" value="P:lipid metabolic process"/>
    <property type="evidence" value="ECO:0007669"/>
    <property type="project" value="UniProtKB-KW"/>
</dbReference>
<dbReference type="InterPro" id="IPR024607">
    <property type="entry name" value="Sulfatase_CS"/>
</dbReference>
<evidence type="ECO:0000256" key="19">
    <source>
        <dbReference type="ARBA" id="ARBA00076521"/>
    </source>
</evidence>
<evidence type="ECO:0000313" key="22">
    <source>
        <dbReference type="EMBL" id="PIK33387.1"/>
    </source>
</evidence>
<dbReference type="InterPro" id="IPR017850">
    <property type="entry name" value="Alkaline_phosphatase_core_sf"/>
</dbReference>
<evidence type="ECO:0000256" key="3">
    <source>
        <dbReference type="ARBA" id="ARBA00004371"/>
    </source>
</evidence>
<dbReference type="Proteomes" id="UP000230750">
    <property type="component" value="Unassembled WGS sequence"/>
</dbReference>
<comment type="cofactor">
    <cofactor evidence="1">
        <name>Ca(2+)</name>
        <dbReference type="ChEBI" id="CHEBI:29108"/>
    </cofactor>
</comment>
<evidence type="ECO:0000256" key="11">
    <source>
        <dbReference type="ARBA" id="ARBA00023157"/>
    </source>
</evidence>
<comment type="catalytic activity">
    <reaction evidence="14">
        <text>an N-acyl-1-beta-D-(3-O-sulfo)-galactosyl-sphing-4-enine + H2O = a beta-D-galactosyl-(1&lt;-&gt;1')-N-acylsphing-4-enine + sulfate + H(+)</text>
        <dbReference type="Rhea" id="RHEA:21300"/>
        <dbReference type="ChEBI" id="CHEBI:15377"/>
        <dbReference type="ChEBI" id="CHEBI:15378"/>
        <dbReference type="ChEBI" id="CHEBI:16189"/>
        <dbReference type="ChEBI" id="CHEBI:18390"/>
        <dbReference type="ChEBI" id="CHEBI:75956"/>
        <dbReference type="EC" id="3.1.6.8"/>
    </reaction>
    <physiologicalReaction direction="left-to-right" evidence="14">
        <dbReference type="Rhea" id="RHEA:21301"/>
    </physiologicalReaction>
</comment>
<dbReference type="EC" id="3.1.6.8" evidence="17"/>
<keyword evidence="9" id="KW-0106">Calcium</keyword>
<evidence type="ECO:0000256" key="13">
    <source>
        <dbReference type="ARBA" id="ARBA00023228"/>
    </source>
</evidence>
<proteinExistence type="inferred from homology"/>
<dbReference type="SUPFAM" id="SSF53649">
    <property type="entry name" value="Alkaline phosphatase-like"/>
    <property type="match status" value="1"/>
</dbReference>
<dbReference type="EMBL" id="MRZV01002589">
    <property type="protein sequence ID" value="PIK33387.1"/>
    <property type="molecule type" value="Genomic_DNA"/>
</dbReference>
<dbReference type="OrthoDB" id="103349at2759"/>
<dbReference type="STRING" id="307972.A0A2G8JCB5"/>
<keyword evidence="5" id="KW-0479">Metal-binding</keyword>
<accession>A0A2G8JCB5</accession>
<keyword evidence="8" id="KW-0256">Endoplasmic reticulum</keyword>
<keyword evidence="11" id="KW-1015">Disulfide bond</keyword>
<dbReference type="PANTHER" id="PTHR42693">
    <property type="entry name" value="ARYLSULFATASE FAMILY MEMBER"/>
    <property type="match status" value="1"/>
</dbReference>
<evidence type="ECO:0000256" key="16">
    <source>
        <dbReference type="ARBA" id="ARBA00061742"/>
    </source>
</evidence>
<dbReference type="GO" id="GO:0005764">
    <property type="term" value="C:lysosome"/>
    <property type="evidence" value="ECO:0007669"/>
    <property type="project" value="UniProtKB-SubCell"/>
</dbReference>
<evidence type="ECO:0000256" key="2">
    <source>
        <dbReference type="ARBA" id="ARBA00004240"/>
    </source>
</evidence>
<evidence type="ECO:0000256" key="1">
    <source>
        <dbReference type="ARBA" id="ARBA00001913"/>
    </source>
</evidence>
<keyword evidence="6" id="KW-0732">Signal</keyword>
<keyword evidence="10" id="KW-0443">Lipid metabolism</keyword>
<comment type="function">
    <text evidence="15">Hydrolyzes cerebroside sulfate.</text>
</comment>
<evidence type="ECO:0000256" key="14">
    <source>
        <dbReference type="ARBA" id="ARBA00052854"/>
    </source>
</evidence>
<dbReference type="GO" id="GO:0004098">
    <property type="term" value="F:cerebroside-sulfatase activity"/>
    <property type="evidence" value="ECO:0007669"/>
    <property type="project" value="UniProtKB-EC"/>
</dbReference>
<evidence type="ECO:0000256" key="9">
    <source>
        <dbReference type="ARBA" id="ARBA00022837"/>
    </source>
</evidence>
<keyword evidence="12" id="KW-0325">Glycoprotein</keyword>
<feature type="compositionally biased region" description="Basic and acidic residues" evidence="20">
    <location>
        <begin position="429"/>
        <end position="438"/>
    </location>
</feature>